<feature type="transmembrane region" description="Helical" evidence="1">
    <location>
        <begin position="32"/>
        <end position="51"/>
    </location>
</feature>
<keyword evidence="1" id="KW-1133">Transmembrane helix</keyword>
<dbReference type="RefSeq" id="WP_007707358.1">
    <property type="nucleotide sequence ID" value="NZ_QSBM01000004.1"/>
</dbReference>
<dbReference type="InterPro" id="IPR032111">
    <property type="entry name" value="Clostridium_phage_holin"/>
</dbReference>
<feature type="transmembrane region" description="Helical" evidence="1">
    <location>
        <begin position="63"/>
        <end position="81"/>
    </location>
</feature>
<accession>A0A413FI27</accession>
<evidence type="ECO:0000256" key="1">
    <source>
        <dbReference type="SAM" id="Phobius"/>
    </source>
</evidence>
<comment type="caution">
    <text evidence="2">The sequence shown here is derived from an EMBL/GenBank/DDBJ whole genome shotgun (WGS) entry which is preliminary data.</text>
</comment>
<sequence length="89" mass="8717">MDFGIAGVAAITVICYLIGMGCKASSKVKDEVIPVTCGVAGAALGVVGMYTMPGFPASDVVNAVAIGIVSGLAATGVNQMVKQLGGNKA</sequence>
<dbReference type="EMBL" id="QSBM01000004">
    <property type="protein sequence ID" value="RGX30908.1"/>
    <property type="molecule type" value="Genomic_DNA"/>
</dbReference>
<dbReference type="OrthoDB" id="1735219at2"/>
<gene>
    <name evidence="2" type="ORF">DWV29_06980</name>
</gene>
<evidence type="ECO:0000313" key="3">
    <source>
        <dbReference type="Proteomes" id="UP000283880"/>
    </source>
</evidence>
<name>A0A413FI27_9FIRM</name>
<organism evidence="2 3">
    <name type="scientific">Enterocloster asparagiformis</name>
    <dbReference type="NCBI Taxonomy" id="333367"/>
    <lineage>
        <taxon>Bacteria</taxon>
        <taxon>Bacillati</taxon>
        <taxon>Bacillota</taxon>
        <taxon>Clostridia</taxon>
        <taxon>Lachnospirales</taxon>
        <taxon>Lachnospiraceae</taxon>
        <taxon>Enterocloster</taxon>
    </lineage>
</organism>
<keyword evidence="1" id="KW-0472">Membrane</keyword>
<dbReference type="AlphaFoldDB" id="A0A413FI27"/>
<feature type="transmembrane region" description="Helical" evidence="1">
    <location>
        <begin position="6"/>
        <end position="25"/>
    </location>
</feature>
<proteinExistence type="predicted"/>
<reference evidence="2 3" key="1">
    <citation type="submission" date="2018-08" db="EMBL/GenBank/DDBJ databases">
        <title>A genome reference for cultivated species of the human gut microbiota.</title>
        <authorList>
            <person name="Zou Y."/>
            <person name="Xue W."/>
            <person name="Luo G."/>
        </authorList>
    </citation>
    <scope>NUCLEOTIDE SEQUENCE [LARGE SCALE GENOMIC DNA]</scope>
    <source>
        <strain evidence="2 3">AF04-15</strain>
    </source>
</reference>
<dbReference type="Pfam" id="PF16079">
    <property type="entry name" value="Phage_holin_5_2"/>
    <property type="match status" value="1"/>
</dbReference>
<protein>
    <submittedName>
        <fullName evidence="2">Enolase</fullName>
    </submittedName>
</protein>
<keyword evidence="1" id="KW-0812">Transmembrane</keyword>
<evidence type="ECO:0000313" key="2">
    <source>
        <dbReference type="EMBL" id="RGX30908.1"/>
    </source>
</evidence>
<dbReference type="Proteomes" id="UP000283880">
    <property type="component" value="Unassembled WGS sequence"/>
</dbReference>